<dbReference type="PANTHER" id="PTHR31973">
    <property type="entry name" value="POLYPROTEIN, PUTATIVE-RELATED"/>
    <property type="match status" value="1"/>
</dbReference>
<dbReference type="Pfam" id="PF04434">
    <property type="entry name" value="SWIM"/>
    <property type="match status" value="1"/>
</dbReference>
<evidence type="ECO:0000259" key="6">
    <source>
        <dbReference type="PROSITE" id="PS50966"/>
    </source>
</evidence>
<keyword evidence="3" id="KW-0862">Zinc</keyword>
<evidence type="ECO:0000256" key="3">
    <source>
        <dbReference type="ARBA" id="ARBA00022833"/>
    </source>
</evidence>
<dbReference type="PROSITE" id="PS50966">
    <property type="entry name" value="ZF_SWIM"/>
    <property type="match status" value="1"/>
</dbReference>
<gene>
    <name evidence="8" type="primary">LOC120267900</name>
</gene>
<dbReference type="SMART" id="SM00575">
    <property type="entry name" value="ZnF_PMZ"/>
    <property type="match status" value="1"/>
</dbReference>
<evidence type="ECO:0000256" key="5">
    <source>
        <dbReference type="SAM" id="MobiDB-lite"/>
    </source>
</evidence>
<evidence type="ECO:0000313" key="7">
    <source>
        <dbReference type="Proteomes" id="UP001515500"/>
    </source>
</evidence>
<keyword evidence="1" id="KW-0479">Metal-binding</keyword>
<evidence type="ECO:0000313" key="8">
    <source>
        <dbReference type="RefSeq" id="XP_039131510.1"/>
    </source>
</evidence>
<keyword evidence="7" id="KW-1185">Reference proteome</keyword>
<dbReference type="AlphaFoldDB" id="A0AB40BXH3"/>
<keyword evidence="2 4" id="KW-0863">Zinc-finger</keyword>
<dbReference type="RefSeq" id="XP_039131510.1">
    <property type="nucleotide sequence ID" value="XM_039275576.1"/>
</dbReference>
<reference evidence="8" key="1">
    <citation type="submission" date="2025-08" db="UniProtKB">
        <authorList>
            <consortium name="RefSeq"/>
        </authorList>
    </citation>
    <scope>IDENTIFICATION</scope>
</reference>
<feature type="region of interest" description="Disordered" evidence="5">
    <location>
        <begin position="190"/>
        <end position="211"/>
    </location>
</feature>
<dbReference type="InterPro" id="IPR007527">
    <property type="entry name" value="Znf_SWIM"/>
</dbReference>
<proteinExistence type="predicted"/>
<accession>A0AB40BXH3</accession>
<sequence>MNEIIRTQLMIRIQKRRDSMKYCTTQHCPRILKKLEIYKQMSTFYTPTWSGGPKYQVVGPDGQFVVDKEEGRCSCRVWQLNGLPCSHAVTVIYYNNERPETYINQCYSVSTYLSTYGHTLNPTHGRDHWPKSDQGPMTPPLAINKKKGRRTMLRRKEFGEEVRGFTNGKVSKRGGHVRCGLCGDKGHNRRFHTKHANRGNTTGSQAEVGIG</sequence>
<dbReference type="GO" id="GO:0008270">
    <property type="term" value="F:zinc ion binding"/>
    <property type="evidence" value="ECO:0007669"/>
    <property type="project" value="UniProtKB-KW"/>
</dbReference>
<feature type="region of interest" description="Disordered" evidence="5">
    <location>
        <begin position="128"/>
        <end position="149"/>
    </location>
</feature>
<dbReference type="PANTHER" id="PTHR31973:SF187">
    <property type="entry name" value="MUTATOR TRANSPOSASE MUDRA PROTEIN"/>
    <property type="match status" value="1"/>
</dbReference>
<protein>
    <submittedName>
        <fullName evidence="8">Uncharacterized protein LOC120267900</fullName>
    </submittedName>
</protein>
<name>A0AB40BXH3_DIOCR</name>
<organism evidence="7 8">
    <name type="scientific">Dioscorea cayennensis subsp. rotundata</name>
    <name type="common">White Guinea yam</name>
    <name type="synonym">Dioscorea rotundata</name>
    <dbReference type="NCBI Taxonomy" id="55577"/>
    <lineage>
        <taxon>Eukaryota</taxon>
        <taxon>Viridiplantae</taxon>
        <taxon>Streptophyta</taxon>
        <taxon>Embryophyta</taxon>
        <taxon>Tracheophyta</taxon>
        <taxon>Spermatophyta</taxon>
        <taxon>Magnoliopsida</taxon>
        <taxon>Liliopsida</taxon>
        <taxon>Dioscoreales</taxon>
        <taxon>Dioscoreaceae</taxon>
        <taxon>Dioscorea</taxon>
    </lineage>
</organism>
<feature type="domain" description="SWIM-type" evidence="6">
    <location>
        <begin position="64"/>
        <end position="96"/>
    </location>
</feature>
<dbReference type="GeneID" id="120267900"/>
<evidence type="ECO:0000256" key="1">
    <source>
        <dbReference type="ARBA" id="ARBA00022723"/>
    </source>
</evidence>
<evidence type="ECO:0000256" key="4">
    <source>
        <dbReference type="PROSITE-ProRule" id="PRU00325"/>
    </source>
</evidence>
<dbReference type="Proteomes" id="UP001515500">
    <property type="component" value="Chromosome 8"/>
</dbReference>
<dbReference type="InterPro" id="IPR006564">
    <property type="entry name" value="Znf_PMZ"/>
</dbReference>
<evidence type="ECO:0000256" key="2">
    <source>
        <dbReference type="ARBA" id="ARBA00022771"/>
    </source>
</evidence>